<evidence type="ECO:0008006" key="4">
    <source>
        <dbReference type="Google" id="ProtNLM"/>
    </source>
</evidence>
<keyword evidence="3" id="KW-1185">Reference proteome</keyword>
<evidence type="ECO:0000313" key="3">
    <source>
        <dbReference type="Proteomes" id="UP000054653"/>
    </source>
</evidence>
<feature type="signal peptide" evidence="1">
    <location>
        <begin position="1"/>
        <end position="25"/>
    </location>
</feature>
<keyword evidence="1" id="KW-0732">Signal</keyword>
<sequence length="85" mass="9703">MFLPPCSPVSNRLVSFIWLLSGMLGVVPFHPVGVYHQCAVIPLMVPYTVRLRPHYLDYLVRPLPFTVQLPSSWHRQPHAVVRAEA</sequence>
<protein>
    <recommendedName>
        <fullName evidence="4">Secreted protein</fullName>
    </recommendedName>
</protein>
<dbReference type="AlphaFoldDB" id="A0A0V1CBL3"/>
<evidence type="ECO:0000256" key="1">
    <source>
        <dbReference type="SAM" id="SignalP"/>
    </source>
</evidence>
<gene>
    <name evidence="2" type="ORF">T03_17385</name>
</gene>
<dbReference type="EMBL" id="JYDI01000277">
    <property type="protein sequence ID" value="KRY46676.1"/>
    <property type="molecule type" value="Genomic_DNA"/>
</dbReference>
<reference evidence="2 3" key="1">
    <citation type="submission" date="2015-01" db="EMBL/GenBank/DDBJ databases">
        <title>Evolution of Trichinella species and genotypes.</title>
        <authorList>
            <person name="Korhonen P.K."/>
            <person name="Edoardo P."/>
            <person name="Giuseppe L.R."/>
            <person name="Gasser R.B."/>
        </authorList>
    </citation>
    <scope>NUCLEOTIDE SEQUENCE [LARGE SCALE GENOMIC DNA]</scope>
    <source>
        <strain evidence="2">ISS120</strain>
    </source>
</reference>
<dbReference type="Proteomes" id="UP000054653">
    <property type="component" value="Unassembled WGS sequence"/>
</dbReference>
<organism evidence="2 3">
    <name type="scientific">Trichinella britovi</name>
    <name type="common">Parasitic roundworm</name>
    <dbReference type="NCBI Taxonomy" id="45882"/>
    <lineage>
        <taxon>Eukaryota</taxon>
        <taxon>Metazoa</taxon>
        <taxon>Ecdysozoa</taxon>
        <taxon>Nematoda</taxon>
        <taxon>Enoplea</taxon>
        <taxon>Dorylaimia</taxon>
        <taxon>Trichinellida</taxon>
        <taxon>Trichinellidae</taxon>
        <taxon>Trichinella</taxon>
    </lineage>
</organism>
<name>A0A0V1CBL3_TRIBR</name>
<proteinExistence type="predicted"/>
<comment type="caution">
    <text evidence="2">The sequence shown here is derived from an EMBL/GenBank/DDBJ whole genome shotgun (WGS) entry which is preliminary data.</text>
</comment>
<accession>A0A0V1CBL3</accession>
<evidence type="ECO:0000313" key="2">
    <source>
        <dbReference type="EMBL" id="KRY46676.1"/>
    </source>
</evidence>
<feature type="chain" id="PRO_5006875740" description="Secreted protein" evidence="1">
    <location>
        <begin position="26"/>
        <end position="85"/>
    </location>
</feature>